<proteinExistence type="predicted"/>
<dbReference type="InParanoid" id="A0A3B3I8T2"/>
<name>A0A3B3I8T2_ORYLA</name>
<keyword evidence="3" id="KW-1185">Reference proteome</keyword>
<reference evidence="2 3" key="1">
    <citation type="journal article" date="2007" name="Nature">
        <title>The medaka draft genome and insights into vertebrate genome evolution.</title>
        <authorList>
            <person name="Kasahara M."/>
            <person name="Naruse K."/>
            <person name="Sasaki S."/>
            <person name="Nakatani Y."/>
            <person name="Qu W."/>
            <person name="Ahsan B."/>
            <person name="Yamada T."/>
            <person name="Nagayasu Y."/>
            <person name="Doi K."/>
            <person name="Kasai Y."/>
            <person name="Jindo T."/>
            <person name="Kobayashi D."/>
            <person name="Shimada A."/>
            <person name="Toyoda A."/>
            <person name="Kuroki Y."/>
            <person name="Fujiyama A."/>
            <person name="Sasaki T."/>
            <person name="Shimizu A."/>
            <person name="Asakawa S."/>
            <person name="Shimizu N."/>
            <person name="Hashimoto S."/>
            <person name="Yang J."/>
            <person name="Lee Y."/>
            <person name="Matsushima K."/>
            <person name="Sugano S."/>
            <person name="Sakaizumi M."/>
            <person name="Narita T."/>
            <person name="Ohishi K."/>
            <person name="Haga S."/>
            <person name="Ohta F."/>
            <person name="Nomoto H."/>
            <person name="Nogata K."/>
            <person name="Morishita T."/>
            <person name="Endo T."/>
            <person name="Shin-I T."/>
            <person name="Takeda H."/>
            <person name="Morishita S."/>
            <person name="Kohara Y."/>
        </authorList>
    </citation>
    <scope>NUCLEOTIDE SEQUENCE [LARGE SCALE GENOMIC DNA]</scope>
    <source>
        <strain evidence="2 3">Hd-rR</strain>
    </source>
</reference>
<sequence length="92" mass="10479">MEYSLSLSQFSMKRLVLNWSFIHAIKVHVHLRRESVCAAVHTWQSLQRCSCLEVWTAGSADRALLEEESGERKRKKAPASIRKTPAGSQLQI</sequence>
<evidence type="ECO:0000256" key="1">
    <source>
        <dbReference type="SAM" id="MobiDB-lite"/>
    </source>
</evidence>
<protein>
    <submittedName>
        <fullName evidence="2">Uncharacterized protein</fullName>
    </submittedName>
</protein>
<feature type="region of interest" description="Disordered" evidence="1">
    <location>
        <begin position="66"/>
        <end position="92"/>
    </location>
</feature>
<organism evidence="2 3">
    <name type="scientific">Oryzias latipes</name>
    <name type="common">Japanese rice fish</name>
    <name type="synonym">Japanese killifish</name>
    <dbReference type="NCBI Taxonomy" id="8090"/>
    <lineage>
        <taxon>Eukaryota</taxon>
        <taxon>Metazoa</taxon>
        <taxon>Chordata</taxon>
        <taxon>Craniata</taxon>
        <taxon>Vertebrata</taxon>
        <taxon>Euteleostomi</taxon>
        <taxon>Actinopterygii</taxon>
        <taxon>Neopterygii</taxon>
        <taxon>Teleostei</taxon>
        <taxon>Neoteleostei</taxon>
        <taxon>Acanthomorphata</taxon>
        <taxon>Ovalentaria</taxon>
        <taxon>Atherinomorphae</taxon>
        <taxon>Beloniformes</taxon>
        <taxon>Adrianichthyidae</taxon>
        <taxon>Oryziinae</taxon>
        <taxon>Oryzias</taxon>
    </lineage>
</organism>
<evidence type="ECO:0000313" key="3">
    <source>
        <dbReference type="Proteomes" id="UP000001038"/>
    </source>
</evidence>
<dbReference type="Ensembl" id="ENSORLT00000042031.1">
    <property type="protein sequence ID" value="ENSORLP00000040458.1"/>
    <property type="gene ID" value="ENSORLG00000022509.1"/>
</dbReference>
<reference evidence="2" key="2">
    <citation type="submission" date="2025-08" db="UniProtKB">
        <authorList>
            <consortium name="Ensembl"/>
        </authorList>
    </citation>
    <scope>IDENTIFICATION</scope>
    <source>
        <strain evidence="2">Hd-rR</strain>
    </source>
</reference>
<evidence type="ECO:0000313" key="2">
    <source>
        <dbReference type="Ensembl" id="ENSORLP00000040458.1"/>
    </source>
</evidence>
<accession>A0A3B3I8T2</accession>
<dbReference type="Proteomes" id="UP000001038">
    <property type="component" value="Chromosome 17"/>
</dbReference>
<reference evidence="2" key="3">
    <citation type="submission" date="2025-09" db="UniProtKB">
        <authorList>
            <consortium name="Ensembl"/>
        </authorList>
    </citation>
    <scope>IDENTIFICATION</scope>
    <source>
        <strain evidence="2">Hd-rR</strain>
    </source>
</reference>
<dbReference type="AlphaFoldDB" id="A0A3B3I8T2"/>